<dbReference type="EMBL" id="JXCL01000038">
    <property type="protein sequence ID" value="KIL13645.1"/>
    <property type="molecule type" value="Genomic_DNA"/>
</dbReference>
<organism evidence="2 3">
    <name type="scientific">Bacillus pumilus</name>
    <name type="common">Bacillus mesentericus</name>
    <dbReference type="NCBI Taxonomy" id="1408"/>
    <lineage>
        <taxon>Bacteria</taxon>
        <taxon>Bacillati</taxon>
        <taxon>Bacillota</taxon>
        <taxon>Bacilli</taxon>
        <taxon>Bacillales</taxon>
        <taxon>Bacillaceae</taxon>
        <taxon>Bacillus</taxon>
    </lineage>
</organism>
<name>A0AB34QRP0_BACPU</name>
<dbReference type="GO" id="GO:0003677">
    <property type="term" value="F:DNA binding"/>
    <property type="evidence" value="ECO:0007669"/>
    <property type="project" value="InterPro"/>
</dbReference>
<dbReference type="RefSeq" id="WP_044141525.1">
    <property type="nucleotide sequence ID" value="NZ_JXCL01000038.1"/>
</dbReference>
<evidence type="ECO:0000313" key="2">
    <source>
        <dbReference type="EMBL" id="KIL13645.1"/>
    </source>
</evidence>
<dbReference type="SUPFAM" id="SSF52540">
    <property type="entry name" value="P-loop containing nucleoside triphosphate hydrolases"/>
    <property type="match status" value="2"/>
</dbReference>
<dbReference type="PROSITE" id="PS51192">
    <property type="entry name" value="HELICASE_ATP_BIND_1"/>
    <property type="match status" value="1"/>
</dbReference>
<dbReference type="SMART" id="SM00487">
    <property type="entry name" value="DEXDc"/>
    <property type="match status" value="1"/>
</dbReference>
<comment type="caution">
    <text evidence="2">The sequence shown here is derived from an EMBL/GenBank/DDBJ whole genome shotgun (WGS) entry which is preliminary data.</text>
</comment>
<dbReference type="InterPro" id="IPR006935">
    <property type="entry name" value="Helicase/UvrB_N"/>
</dbReference>
<dbReference type="InterPro" id="IPR050742">
    <property type="entry name" value="Helicase_Restrict-Modif_Enz"/>
</dbReference>
<dbReference type="GO" id="GO:0005829">
    <property type="term" value="C:cytosol"/>
    <property type="evidence" value="ECO:0007669"/>
    <property type="project" value="TreeGrafter"/>
</dbReference>
<dbReference type="PANTHER" id="PTHR47396">
    <property type="entry name" value="TYPE I RESTRICTION ENZYME ECOKI R PROTEIN"/>
    <property type="match status" value="1"/>
</dbReference>
<proteinExistence type="predicted"/>
<dbReference type="Gene3D" id="3.40.50.300">
    <property type="entry name" value="P-loop containing nucleotide triphosphate hydrolases"/>
    <property type="match status" value="2"/>
</dbReference>
<accession>A0AB34QRP0</accession>
<dbReference type="Proteomes" id="UP000031978">
    <property type="component" value="Unassembled WGS sequence"/>
</dbReference>
<reference evidence="2 3" key="1">
    <citation type="submission" date="2014-12" db="EMBL/GenBank/DDBJ databases">
        <title>Draft Genome Sequences of Five Spore-Forming Food Isolates of Bacillus pumilus.</title>
        <authorList>
            <person name="de Jong A."/>
            <person name="van Heel A.J."/>
            <person name="Montalban-Lopez M."/>
            <person name="Krawczyk A.O."/>
            <person name="Berendsen E.M."/>
            <person name="Wells-Bennik M."/>
            <person name="Kuipers O.P."/>
        </authorList>
    </citation>
    <scope>NUCLEOTIDE SEQUENCE [LARGE SCALE GENOMIC DNA]</scope>
    <source>
        <strain evidence="2 3">B4127</strain>
    </source>
</reference>
<dbReference type="GO" id="GO:0005524">
    <property type="term" value="F:ATP binding"/>
    <property type="evidence" value="ECO:0007669"/>
    <property type="project" value="InterPro"/>
</dbReference>
<feature type="domain" description="Helicase ATP-binding" evidence="1">
    <location>
        <begin position="30"/>
        <end position="197"/>
    </location>
</feature>
<evidence type="ECO:0000313" key="3">
    <source>
        <dbReference type="Proteomes" id="UP000031978"/>
    </source>
</evidence>
<dbReference type="PANTHER" id="PTHR47396:SF1">
    <property type="entry name" value="ATP-DEPENDENT HELICASE IRC3-RELATED"/>
    <property type="match status" value="1"/>
</dbReference>
<protein>
    <recommendedName>
        <fullName evidence="1">Helicase ATP-binding domain-containing protein</fullName>
    </recommendedName>
</protein>
<sequence length="1015" mass="118878">MSSIIWEQRSRITSKLRPYQIKAIETSLSYIKSSSDKQALIKMPTGTGKTFVIGVLSLLIKGCNNVLIVSPSSAIREQLYKEIRNMWGKVDIDLEIKKSIERLFPKNVSELLEKQGNKVFITTIQALTQIKLDDENKFNNLKDQVDLILFDEGHKEPANTWSEAIRSFKQKTILFTATPIRNDYQIFNIDEKFFFNYSIRQAFDDKIIRTPEFKTIEQNLSSSEMKIKDFIKKTIEFKMRFEQENNYEPKVIIRFSSFIDLEIAIDYLEEEKEKAIAIHERFKNTKNNNYKFKDVPNENDAIYWLAQNKLVEGIDDSKFAILSIYDGFDNARSLIQQIGRTLRKESSDSKIDTSWVIINSTDRYLEDIWSTYLDYESDKSQRGKLPTNNYKNFFKSYLSHQPDYIYGSQKFLKKFDDQIPLEFRDARYRYSLPLKVNIFSLKDKMTSDFEFSTLIDRIISQKELSNEFVVNKNINESESMYVVIYTKFGNSSILSNESFIEVKLGLFFIWINENYLYYYDTNNYIPSIILDLSDPIDTNKLQLLFNEDTEFTQVTLRNGIVSKNNIHRQVINSKNIENIAPNMTDKYNFCTTITGTVNEAGNKGRRYIGFSNSRVSDDSNYVKLADYLDWIKKIASKILNEAGAANTFFQRYSPIVGIPENTNPILITFNFSDFADHLVNENGEKVIIEELNYRIDDYKTQLKVNGENACLMLRYENKRYLLSFEDTSLNNNYRFNEDITTNEYSVSKNETLISYLNRYQDFQIVTSDATHIYYKKEFIKCDISYDDTRLNGIFREYELLDNKKINSEKGDLSAQREEWTEDSLFYLVSSLGKDLDEKNEIKESLIEMDYLICTDLGSEIADFIGLNIKDKKIYFIHCKAKKASRSASAFQDIVSQIIKSLDYSHPLSNRKPKDVDNWDRDWNIKEVTRKRIIKGDKGANEVWDLIKQYQRDPESVTYIWALTGKMFSLEAYNQQKQKSRDQVPEIIQIDYLLMYTWAAVQSIGAKFILFFDKKA</sequence>
<dbReference type="InterPro" id="IPR014001">
    <property type="entry name" value="Helicase_ATP-bd"/>
</dbReference>
<gene>
    <name evidence="2" type="ORF">B4127_0657</name>
</gene>
<dbReference type="AlphaFoldDB" id="A0AB34QRP0"/>
<dbReference type="InterPro" id="IPR027417">
    <property type="entry name" value="P-loop_NTPase"/>
</dbReference>
<dbReference type="Pfam" id="PF04851">
    <property type="entry name" value="ResIII"/>
    <property type="match status" value="1"/>
</dbReference>
<dbReference type="GO" id="GO:0016787">
    <property type="term" value="F:hydrolase activity"/>
    <property type="evidence" value="ECO:0007669"/>
    <property type="project" value="InterPro"/>
</dbReference>
<evidence type="ECO:0000259" key="1">
    <source>
        <dbReference type="PROSITE" id="PS51192"/>
    </source>
</evidence>